<dbReference type="GO" id="GO:0006357">
    <property type="term" value="P:regulation of transcription by RNA polymerase II"/>
    <property type="evidence" value="ECO:0007669"/>
    <property type="project" value="TreeGrafter"/>
</dbReference>
<proteinExistence type="predicted"/>
<reference evidence="12 13" key="1">
    <citation type="journal article" date="2018" name="Gigascience">
        <title>Genomes of trombidid mites reveal novel predicted allergens and laterally-transferred genes associated with secondary metabolism.</title>
        <authorList>
            <person name="Dong X."/>
            <person name="Chaisiri K."/>
            <person name="Xia D."/>
            <person name="Armstrong S.D."/>
            <person name="Fang Y."/>
            <person name="Donnelly M.J."/>
            <person name="Kadowaki T."/>
            <person name="McGarry J.W."/>
            <person name="Darby A.C."/>
            <person name="Makepeace B.L."/>
        </authorList>
    </citation>
    <scope>NUCLEOTIDE SEQUENCE [LARGE SCALE GENOMIC DNA]</scope>
    <source>
        <strain evidence="12">UoL-UT</strain>
    </source>
</reference>
<dbReference type="FunFam" id="3.30.160.60:FF:000690">
    <property type="entry name" value="Zinc finger protein 354C"/>
    <property type="match status" value="1"/>
</dbReference>
<feature type="domain" description="C2H2-type" evidence="11">
    <location>
        <begin position="700"/>
        <end position="727"/>
    </location>
</feature>
<dbReference type="Proteomes" id="UP000288716">
    <property type="component" value="Unassembled WGS sequence"/>
</dbReference>
<evidence type="ECO:0000256" key="8">
    <source>
        <dbReference type="PROSITE-ProRule" id="PRU00042"/>
    </source>
</evidence>
<feature type="domain" description="C2H2-type" evidence="11">
    <location>
        <begin position="582"/>
        <end position="605"/>
    </location>
</feature>
<dbReference type="GO" id="GO:0003700">
    <property type="term" value="F:DNA-binding transcription factor activity"/>
    <property type="evidence" value="ECO:0007669"/>
    <property type="project" value="TreeGrafter"/>
</dbReference>
<keyword evidence="2" id="KW-0479">Metal-binding</keyword>
<dbReference type="GO" id="GO:0000978">
    <property type="term" value="F:RNA polymerase II cis-regulatory region sequence-specific DNA binding"/>
    <property type="evidence" value="ECO:0007669"/>
    <property type="project" value="TreeGrafter"/>
</dbReference>
<dbReference type="Gene3D" id="3.30.160.60">
    <property type="entry name" value="Classic Zinc Finger"/>
    <property type="match status" value="8"/>
</dbReference>
<evidence type="ECO:0000256" key="7">
    <source>
        <dbReference type="ARBA" id="ARBA00023242"/>
    </source>
</evidence>
<dbReference type="FunFam" id="3.30.160.60:FF:000100">
    <property type="entry name" value="Zinc finger 45-like"/>
    <property type="match status" value="1"/>
</dbReference>
<evidence type="ECO:0000256" key="2">
    <source>
        <dbReference type="ARBA" id="ARBA00022723"/>
    </source>
</evidence>
<keyword evidence="9" id="KW-0175">Coiled coil</keyword>
<feature type="domain" description="C2H2-type" evidence="11">
    <location>
        <begin position="552"/>
        <end position="581"/>
    </location>
</feature>
<dbReference type="InterPro" id="IPR013087">
    <property type="entry name" value="Znf_C2H2_type"/>
</dbReference>
<evidence type="ECO:0000256" key="3">
    <source>
        <dbReference type="ARBA" id="ARBA00022737"/>
    </source>
</evidence>
<dbReference type="PROSITE" id="PS00028">
    <property type="entry name" value="ZINC_FINGER_C2H2_1"/>
    <property type="match status" value="9"/>
</dbReference>
<evidence type="ECO:0000259" key="11">
    <source>
        <dbReference type="PROSITE" id="PS50157"/>
    </source>
</evidence>
<dbReference type="FunFam" id="3.30.160.60:FF:001132">
    <property type="entry name" value="Zinc finger protein 341"/>
    <property type="match status" value="1"/>
</dbReference>
<comment type="subcellular location">
    <subcellularLocation>
        <location evidence="1">Nucleus</location>
    </subcellularLocation>
</comment>
<feature type="coiled-coil region" evidence="9">
    <location>
        <begin position="109"/>
        <end position="164"/>
    </location>
</feature>
<keyword evidence="7" id="KW-0539">Nucleus</keyword>
<feature type="domain" description="C2H2-type" evidence="11">
    <location>
        <begin position="423"/>
        <end position="450"/>
    </location>
</feature>
<dbReference type="GO" id="GO:0008270">
    <property type="term" value="F:zinc ion binding"/>
    <property type="evidence" value="ECO:0007669"/>
    <property type="project" value="UniProtKB-KW"/>
</dbReference>
<name>A0A443SR43_9ACAR</name>
<dbReference type="GO" id="GO:0005634">
    <property type="term" value="C:nucleus"/>
    <property type="evidence" value="ECO:0007669"/>
    <property type="project" value="UniProtKB-SubCell"/>
</dbReference>
<dbReference type="AlphaFoldDB" id="A0A443SR43"/>
<dbReference type="InterPro" id="IPR050589">
    <property type="entry name" value="Ikaros_C2H2-ZF"/>
</dbReference>
<organism evidence="12 13">
    <name type="scientific">Leptotrombidium deliense</name>
    <dbReference type="NCBI Taxonomy" id="299467"/>
    <lineage>
        <taxon>Eukaryota</taxon>
        <taxon>Metazoa</taxon>
        <taxon>Ecdysozoa</taxon>
        <taxon>Arthropoda</taxon>
        <taxon>Chelicerata</taxon>
        <taxon>Arachnida</taxon>
        <taxon>Acari</taxon>
        <taxon>Acariformes</taxon>
        <taxon>Trombidiformes</taxon>
        <taxon>Prostigmata</taxon>
        <taxon>Anystina</taxon>
        <taxon>Parasitengona</taxon>
        <taxon>Trombiculoidea</taxon>
        <taxon>Trombiculidae</taxon>
        <taxon>Leptotrombidium</taxon>
    </lineage>
</organism>
<dbReference type="Pfam" id="PF13912">
    <property type="entry name" value="zf-C2H2_6"/>
    <property type="match status" value="1"/>
</dbReference>
<dbReference type="PANTHER" id="PTHR24404">
    <property type="entry name" value="ZINC FINGER PROTEIN"/>
    <property type="match status" value="1"/>
</dbReference>
<dbReference type="FunFam" id="3.30.160.60:FF:000679">
    <property type="entry name" value="Zinc finger protein 341"/>
    <property type="match status" value="1"/>
</dbReference>
<evidence type="ECO:0000256" key="10">
    <source>
        <dbReference type="SAM" id="MobiDB-lite"/>
    </source>
</evidence>
<feature type="compositionally biased region" description="Polar residues" evidence="10">
    <location>
        <begin position="398"/>
        <end position="414"/>
    </location>
</feature>
<accession>A0A443SR43</accession>
<evidence type="ECO:0000256" key="6">
    <source>
        <dbReference type="ARBA" id="ARBA00023125"/>
    </source>
</evidence>
<keyword evidence="13" id="KW-1185">Reference proteome</keyword>
<dbReference type="PANTHER" id="PTHR24404:SF114">
    <property type="entry name" value="KLUMPFUSS, ISOFORM B-RELATED"/>
    <property type="match status" value="1"/>
</dbReference>
<dbReference type="OrthoDB" id="6506615at2759"/>
<dbReference type="SMART" id="SM00355">
    <property type="entry name" value="ZnF_C2H2"/>
    <property type="match status" value="12"/>
</dbReference>
<evidence type="ECO:0000256" key="1">
    <source>
        <dbReference type="ARBA" id="ARBA00004123"/>
    </source>
</evidence>
<feature type="domain" description="C2H2-type" evidence="11">
    <location>
        <begin position="761"/>
        <end position="788"/>
    </location>
</feature>
<keyword evidence="4 8" id="KW-0863">Zinc-finger</keyword>
<feature type="region of interest" description="Disordered" evidence="10">
    <location>
        <begin position="388"/>
        <end position="417"/>
    </location>
</feature>
<evidence type="ECO:0000256" key="4">
    <source>
        <dbReference type="ARBA" id="ARBA00022771"/>
    </source>
</evidence>
<keyword evidence="5" id="KW-0862">Zinc</keyword>
<dbReference type="EMBL" id="NCKV01000680">
    <property type="protein sequence ID" value="RWS30011.1"/>
    <property type="molecule type" value="Genomic_DNA"/>
</dbReference>
<keyword evidence="3" id="KW-0677">Repeat</keyword>
<dbReference type="Pfam" id="PF00096">
    <property type="entry name" value="zf-C2H2"/>
    <property type="match status" value="4"/>
</dbReference>
<sequence length="958" mass="107005">KNVDPDEKRRHKNTSAQILANRTSLKELEKEFKEEAAAERDRLREHQKELEQRRINDRRIIEKYRRRTEALAEAINTVFVALPIVSAVYRCIRSVSQALLLLFDVLHIMDELKTENWSLKVQLEELRQRLQKSEELIDAQKRENKRLENECNAKVNEIELLKEIICQQNEEQNNIDQRDLQLTTNDERTSQLSPDTVVVQSSPTTNIIQLSDSDLLSLNLDSNSSLNVTANNLNLSNGSNDSDVVSLLSSEAAVPKTLINGPSSPVRSVNSNLIQGTIGIPVSFLTGNNTLLSGTSLLLTSSNASVNQTNADTTVTDVSIPQNILLNITNPVVCIPTTSSSPSPTSSSKVNSLQTTLQPKPVTVKANGAKADKKPLDAAVIVLPTNESKVGSKKRKQTLNGNRDTDSDGGSPTETAPKKGLKLKCNFCDRSFSKNFDLQQHTRCHTGEKPFQCVVCGRAFAQKSNVKKHMQTHKVWPDGLAHTLPPQSASSSQTNEEIHTLNDDLTSLQSKGDLTTAESVDSSYVCPYCSYNGKTYFELKSHMKSHKREKVYKCIQSSCGKMFAELEPFLEHIQSHETEMTYRCHQCTKTYNSLYDLGAHQYSHTLYPNQGTRPGQRYYRCQKCLNKYTTPSALEHHLATSTHHYPCTHCNKVFPCERYLRRHLLTHGSGLHICQFCEKTFKTANYLKVHLVIHTGEKPYSCNVCKAAFNRRDKLKRHKLVHDPIKRFKCPFRTHTGCPKEFNRPDKLKAHILTHSGIKPHQCAQCGRSFSRRAHLRAHMNAHANTSSEPTTAQVTAATLGPSTTVTKSNDYITLFDCQTCGSLFTSEQDLQRHNCDSSDKNCLSALKKVSRVQPSKVKPMVASKSKQKIVNATLTTTVDLEDSNSMLTNRDSHSDLTYNLSDALNDNLEPTTNIEIIAGNSELCGVGSLSSIVAMDGIQFPTISNDTTDLTDPKLLS</sequence>
<feature type="domain" description="C2H2-type" evidence="11">
    <location>
        <begin position="619"/>
        <end position="646"/>
    </location>
</feature>
<dbReference type="PROSITE" id="PS50157">
    <property type="entry name" value="ZINC_FINGER_C2H2_2"/>
    <property type="match status" value="12"/>
</dbReference>
<comment type="caution">
    <text evidence="12">The sequence shown here is derived from an EMBL/GenBank/DDBJ whole genome shotgun (WGS) entry which is preliminary data.</text>
</comment>
<protein>
    <submittedName>
        <fullName evidence="12">Zinc finger protein 341-like protein</fullName>
    </submittedName>
</protein>
<gene>
    <name evidence="12" type="ORF">B4U80_02992</name>
</gene>
<feature type="domain" description="C2H2-type" evidence="11">
    <location>
        <begin position="451"/>
        <end position="473"/>
    </location>
</feature>
<feature type="domain" description="C2H2-type" evidence="11">
    <location>
        <begin position="672"/>
        <end position="699"/>
    </location>
</feature>
<dbReference type="GO" id="GO:0003682">
    <property type="term" value="F:chromatin binding"/>
    <property type="evidence" value="ECO:0007669"/>
    <property type="project" value="UniProtKB-ARBA"/>
</dbReference>
<evidence type="ECO:0000256" key="5">
    <source>
        <dbReference type="ARBA" id="ARBA00022833"/>
    </source>
</evidence>
<keyword evidence="6" id="KW-0238">DNA-binding</keyword>
<feature type="non-terminal residue" evidence="12">
    <location>
        <position position="1"/>
    </location>
</feature>
<evidence type="ECO:0000313" key="12">
    <source>
        <dbReference type="EMBL" id="RWS30011.1"/>
    </source>
</evidence>
<dbReference type="SUPFAM" id="SSF57667">
    <property type="entry name" value="beta-beta-alpha zinc fingers"/>
    <property type="match status" value="6"/>
</dbReference>
<feature type="domain" description="C2H2-type" evidence="11">
    <location>
        <begin position="728"/>
        <end position="760"/>
    </location>
</feature>
<dbReference type="VEuPathDB" id="VectorBase:LDEU002029"/>
<dbReference type="InterPro" id="IPR036236">
    <property type="entry name" value="Znf_C2H2_sf"/>
</dbReference>
<evidence type="ECO:0000256" key="9">
    <source>
        <dbReference type="SAM" id="Coils"/>
    </source>
</evidence>
<feature type="domain" description="C2H2-type" evidence="11">
    <location>
        <begin position="645"/>
        <end position="667"/>
    </location>
</feature>
<feature type="domain" description="C2H2-type" evidence="11">
    <location>
        <begin position="816"/>
        <end position="834"/>
    </location>
</feature>
<feature type="coiled-coil region" evidence="9">
    <location>
        <begin position="29"/>
        <end position="56"/>
    </location>
</feature>
<feature type="domain" description="C2H2-type" evidence="11">
    <location>
        <begin position="524"/>
        <end position="551"/>
    </location>
</feature>
<dbReference type="STRING" id="299467.A0A443SR43"/>
<evidence type="ECO:0000313" key="13">
    <source>
        <dbReference type="Proteomes" id="UP000288716"/>
    </source>
</evidence>